<protein>
    <submittedName>
        <fullName evidence="1">Uncharacterized protein</fullName>
    </submittedName>
</protein>
<accession>A0A3B0S210</accession>
<gene>
    <name evidence="1" type="ORF">MNBD_ACTINO01-2162</name>
</gene>
<organism evidence="1">
    <name type="scientific">hydrothermal vent metagenome</name>
    <dbReference type="NCBI Taxonomy" id="652676"/>
    <lineage>
        <taxon>unclassified sequences</taxon>
        <taxon>metagenomes</taxon>
        <taxon>ecological metagenomes</taxon>
    </lineage>
</organism>
<dbReference type="AlphaFoldDB" id="A0A3B0S210"/>
<proteinExistence type="predicted"/>
<feature type="non-terminal residue" evidence="1">
    <location>
        <position position="1"/>
    </location>
</feature>
<name>A0A3B0S210_9ZZZZ</name>
<sequence length="49" mass="6161">YFWVIIDDERQAWHDHIAKTWVVYDYERQKRGEIYENYRKRAEAKQAKG</sequence>
<dbReference type="EMBL" id="UOEI01000202">
    <property type="protein sequence ID" value="VAV97251.1"/>
    <property type="molecule type" value="Genomic_DNA"/>
</dbReference>
<evidence type="ECO:0000313" key="1">
    <source>
        <dbReference type="EMBL" id="VAV97251.1"/>
    </source>
</evidence>
<reference evidence="1" key="1">
    <citation type="submission" date="2018-06" db="EMBL/GenBank/DDBJ databases">
        <authorList>
            <person name="Zhirakovskaya E."/>
        </authorList>
    </citation>
    <scope>NUCLEOTIDE SEQUENCE</scope>
</reference>